<dbReference type="NCBIfam" id="NF005802">
    <property type="entry name" value="PRK07657.1"/>
    <property type="match status" value="1"/>
</dbReference>
<dbReference type="Pfam" id="PF00378">
    <property type="entry name" value="ECH_1"/>
    <property type="match status" value="1"/>
</dbReference>
<dbReference type="PANTHER" id="PTHR11941">
    <property type="entry name" value="ENOYL-COA HYDRATASE-RELATED"/>
    <property type="match status" value="1"/>
</dbReference>
<evidence type="ECO:0000256" key="2">
    <source>
        <dbReference type="ARBA" id="ARBA00023239"/>
    </source>
</evidence>
<dbReference type="Proteomes" id="UP001595387">
    <property type="component" value="Unassembled WGS sequence"/>
</dbReference>
<keyword evidence="2 4" id="KW-0456">Lyase</keyword>
<dbReference type="InterPro" id="IPR018376">
    <property type="entry name" value="Enoyl-CoA_hyd/isom_CS"/>
</dbReference>
<accession>A0ABV7A1V3</accession>
<evidence type="ECO:0000313" key="5">
    <source>
        <dbReference type="Proteomes" id="UP001595387"/>
    </source>
</evidence>
<dbReference type="InterPro" id="IPR029045">
    <property type="entry name" value="ClpP/crotonase-like_dom_sf"/>
</dbReference>
<comment type="caution">
    <text evidence="4">The sequence shown here is derived from an EMBL/GenBank/DDBJ whole genome shotgun (WGS) entry which is preliminary data.</text>
</comment>
<dbReference type="EC" id="4.2.1.17" evidence="4"/>
<evidence type="ECO:0000256" key="1">
    <source>
        <dbReference type="ARBA" id="ARBA00005254"/>
    </source>
</evidence>
<name>A0ABV7A1V3_9BACI</name>
<evidence type="ECO:0000256" key="3">
    <source>
        <dbReference type="RuleBase" id="RU003707"/>
    </source>
</evidence>
<dbReference type="RefSeq" id="WP_390301481.1">
    <property type="nucleotide sequence ID" value="NZ_JBHRRZ010000001.1"/>
</dbReference>
<dbReference type="EMBL" id="JBHRRZ010000001">
    <property type="protein sequence ID" value="MFC2946916.1"/>
    <property type="molecule type" value="Genomic_DNA"/>
</dbReference>
<reference evidence="5" key="1">
    <citation type="journal article" date="2019" name="Int. J. Syst. Evol. Microbiol.">
        <title>The Global Catalogue of Microorganisms (GCM) 10K type strain sequencing project: providing services to taxonomists for standard genome sequencing and annotation.</title>
        <authorList>
            <consortium name="The Broad Institute Genomics Platform"/>
            <consortium name="The Broad Institute Genome Sequencing Center for Infectious Disease"/>
            <person name="Wu L."/>
            <person name="Ma J."/>
        </authorList>
    </citation>
    <scope>NUCLEOTIDE SEQUENCE [LARGE SCALE GENOMIC DNA]</scope>
    <source>
        <strain evidence="5">KCTC 13193</strain>
    </source>
</reference>
<proteinExistence type="inferred from homology"/>
<dbReference type="CDD" id="cd06558">
    <property type="entry name" value="crotonase-like"/>
    <property type="match status" value="1"/>
</dbReference>
<keyword evidence="5" id="KW-1185">Reference proteome</keyword>
<evidence type="ECO:0000313" key="4">
    <source>
        <dbReference type="EMBL" id="MFC2946916.1"/>
    </source>
</evidence>
<comment type="similarity">
    <text evidence="1 3">Belongs to the enoyl-CoA hydratase/isomerase family.</text>
</comment>
<dbReference type="Gene3D" id="3.90.226.10">
    <property type="entry name" value="2-enoyl-CoA Hydratase, Chain A, domain 1"/>
    <property type="match status" value="1"/>
</dbReference>
<protein>
    <submittedName>
        <fullName evidence="4">Enoyl-CoA hydratase</fullName>
        <ecNumber evidence="4">4.2.1.17</ecNumber>
    </submittedName>
</protein>
<organism evidence="4 5">
    <name type="scientific">Virgibacillus sediminis</name>
    <dbReference type="NCBI Taxonomy" id="202260"/>
    <lineage>
        <taxon>Bacteria</taxon>
        <taxon>Bacillati</taxon>
        <taxon>Bacillota</taxon>
        <taxon>Bacilli</taxon>
        <taxon>Bacillales</taxon>
        <taxon>Bacillaceae</taxon>
        <taxon>Virgibacillus</taxon>
    </lineage>
</organism>
<dbReference type="PROSITE" id="PS00166">
    <property type="entry name" value="ENOYL_COA_HYDRATASE"/>
    <property type="match status" value="1"/>
</dbReference>
<sequence length="259" mass="27828">MALAEWRMVEKHIALITLNRPEAANSLSLEILDELNQSVREINKDHHIYCTIITGAGSRAFCSGADLKERKDMSERQVMQTVSYISETVGNIENLRMPVIAAINGAAYGGGLELALACDIRLAASGAKMGLTETSLAIIPGAGGTQRLPRIIGVGQAKRLIYTAEPISAHEAYTLGLVEIVTDSDKLLEESISLAGSIAKNGPVAVSQAKTAINQGLQTDITTGLGIEQLSYRGTLYTSDRLEGLKAFQEKRKPVYKGE</sequence>
<gene>
    <name evidence="4" type="ORF">ACFODW_00860</name>
</gene>
<dbReference type="PANTHER" id="PTHR11941:SF54">
    <property type="entry name" value="ENOYL-COA HYDRATASE, MITOCHONDRIAL"/>
    <property type="match status" value="1"/>
</dbReference>
<dbReference type="InterPro" id="IPR001753">
    <property type="entry name" value="Enoyl-CoA_hydra/iso"/>
</dbReference>
<dbReference type="InterPro" id="IPR014748">
    <property type="entry name" value="Enoyl-CoA_hydra_C"/>
</dbReference>
<dbReference type="SUPFAM" id="SSF52096">
    <property type="entry name" value="ClpP/crotonase"/>
    <property type="match status" value="1"/>
</dbReference>
<dbReference type="GO" id="GO:0004300">
    <property type="term" value="F:enoyl-CoA hydratase activity"/>
    <property type="evidence" value="ECO:0007669"/>
    <property type="project" value="UniProtKB-EC"/>
</dbReference>
<dbReference type="Gene3D" id="1.10.12.10">
    <property type="entry name" value="Lyase 2-enoyl-coa Hydratase, Chain A, domain 2"/>
    <property type="match status" value="1"/>
</dbReference>